<dbReference type="SMART" id="SM00241">
    <property type="entry name" value="ZP"/>
    <property type="match status" value="1"/>
</dbReference>
<feature type="domain" description="VWFD" evidence="19">
    <location>
        <begin position="711"/>
        <end position="891"/>
    </location>
</feature>
<evidence type="ECO:0000256" key="16">
    <source>
        <dbReference type="ARBA" id="ARBA00070182"/>
    </source>
</evidence>
<evidence type="ECO:0000256" key="11">
    <source>
        <dbReference type="ARBA" id="ARBA00023157"/>
    </source>
</evidence>
<reference evidence="20 21" key="1">
    <citation type="submission" date="2020-12" db="EMBL/GenBank/DDBJ databases">
        <title>De novo assembly of Tibetan sheep genome.</title>
        <authorList>
            <person name="Li X."/>
        </authorList>
    </citation>
    <scope>NUCLEOTIDE SEQUENCE [LARGE SCALE GENOMIC DNA]</scope>
    <source>
        <tissue evidence="20">Heart</tissue>
    </source>
</reference>
<evidence type="ECO:0000256" key="3">
    <source>
        <dbReference type="ARBA" id="ARBA00022475"/>
    </source>
</evidence>
<feature type="domain" description="ZP" evidence="17">
    <location>
        <begin position="2199"/>
        <end position="2457"/>
    </location>
</feature>
<name>A0A836CVX8_SHEEP</name>
<keyword evidence="10" id="KW-0472">Membrane</keyword>
<comment type="subunit">
    <text evidence="15">May form homomeric filament after self-association or heteromeric filament after association with beta-tectorin. Interacts with CEACAM16.</text>
</comment>
<dbReference type="Pfam" id="PF00100">
    <property type="entry name" value="Zona_pellucida"/>
    <property type="match status" value="1"/>
</dbReference>
<dbReference type="SMART" id="SM00832">
    <property type="entry name" value="C8"/>
    <property type="match status" value="4"/>
</dbReference>
<dbReference type="Pfam" id="PF01826">
    <property type="entry name" value="TIL"/>
    <property type="match status" value="3"/>
</dbReference>
<evidence type="ECO:0000256" key="7">
    <source>
        <dbReference type="ARBA" id="ARBA00022729"/>
    </source>
</evidence>
<evidence type="ECO:0000256" key="13">
    <source>
        <dbReference type="ARBA" id="ARBA00023288"/>
    </source>
</evidence>
<keyword evidence="8" id="KW-0677">Repeat</keyword>
<dbReference type="SUPFAM" id="SSF54236">
    <property type="entry name" value="Ubiquitin-like"/>
    <property type="match status" value="1"/>
</dbReference>
<dbReference type="FunFam" id="3.80.10.10:FF:000104">
    <property type="entry name" value="Tubulin-specific chaperone cofactor E-like protein"/>
    <property type="match status" value="1"/>
</dbReference>
<evidence type="ECO:0000256" key="9">
    <source>
        <dbReference type="ARBA" id="ARBA00022740"/>
    </source>
</evidence>
<evidence type="ECO:0000256" key="8">
    <source>
        <dbReference type="ARBA" id="ARBA00022737"/>
    </source>
</evidence>
<dbReference type="Pfam" id="PF08742">
    <property type="entry name" value="C8"/>
    <property type="match status" value="4"/>
</dbReference>
<dbReference type="GO" id="GO:0005886">
    <property type="term" value="C:plasma membrane"/>
    <property type="evidence" value="ECO:0007669"/>
    <property type="project" value="UniProtKB-SubCell"/>
</dbReference>
<dbReference type="SUPFAM" id="SSF57567">
    <property type="entry name" value="Serine protease inhibitors"/>
    <property type="match status" value="3"/>
</dbReference>
<dbReference type="InterPro" id="IPR014853">
    <property type="entry name" value="VWF/SSPO/ZAN-like_Cys-rich_dom"/>
</dbReference>
<dbReference type="FunFam" id="3.80.10.10:FF:000295">
    <property type="entry name" value="Tubulin-specific chaperone cofactor E-like"/>
    <property type="match status" value="1"/>
</dbReference>
<feature type="domain" description="VWFD" evidence="19">
    <location>
        <begin position="1876"/>
        <end position="2051"/>
    </location>
</feature>
<keyword evidence="12" id="KW-0325">Glycoprotein</keyword>
<dbReference type="PROSITE" id="PS51233">
    <property type="entry name" value="VWFD"/>
    <property type="match status" value="4"/>
</dbReference>
<evidence type="ECO:0000256" key="14">
    <source>
        <dbReference type="ARBA" id="ARBA00058814"/>
    </source>
</evidence>
<dbReference type="Pfam" id="PF14580">
    <property type="entry name" value="LRR_9"/>
    <property type="match status" value="1"/>
</dbReference>
<evidence type="ECO:0000256" key="5">
    <source>
        <dbReference type="ARBA" id="ARBA00022530"/>
    </source>
</evidence>
<dbReference type="InterPro" id="IPR032675">
    <property type="entry name" value="LRR_dom_sf"/>
</dbReference>
<evidence type="ECO:0000259" key="17">
    <source>
        <dbReference type="PROSITE" id="PS51034"/>
    </source>
</evidence>
<dbReference type="InterPro" id="IPR017977">
    <property type="entry name" value="ZP_dom_CS"/>
</dbReference>
<keyword evidence="4" id="KW-0964">Secreted</keyword>
<evidence type="ECO:0000313" key="21">
    <source>
        <dbReference type="Proteomes" id="UP000664991"/>
    </source>
</evidence>
<dbReference type="InterPro" id="IPR003886">
    <property type="entry name" value="NIDO_dom"/>
</dbReference>
<dbReference type="Gene3D" id="2.60.40.4100">
    <property type="entry name" value="Zona pellucida, ZP-C domain"/>
    <property type="match status" value="1"/>
</dbReference>
<evidence type="ECO:0000256" key="1">
    <source>
        <dbReference type="ARBA" id="ARBA00004471"/>
    </source>
</evidence>
<dbReference type="CDD" id="cd19941">
    <property type="entry name" value="TIL"/>
    <property type="match status" value="3"/>
</dbReference>
<dbReference type="SMART" id="SM00215">
    <property type="entry name" value="VWC_out"/>
    <property type="match status" value="3"/>
</dbReference>
<evidence type="ECO:0000259" key="18">
    <source>
        <dbReference type="PROSITE" id="PS51220"/>
    </source>
</evidence>
<dbReference type="FunFam" id="2.60.40.4100:FF:000001">
    <property type="entry name" value="alpha-tectorin isoform X1"/>
    <property type="match status" value="1"/>
</dbReference>
<dbReference type="Gene3D" id="2.60.40.3210">
    <property type="entry name" value="Zona pellucida, ZP-N domain"/>
    <property type="match status" value="1"/>
</dbReference>
<dbReference type="InterPro" id="IPR029071">
    <property type="entry name" value="Ubiquitin-like_domsf"/>
</dbReference>
<dbReference type="GO" id="GO:0007605">
    <property type="term" value="P:sensory perception of sound"/>
    <property type="evidence" value="ECO:0007669"/>
    <property type="project" value="UniProtKB-KW"/>
</dbReference>
<evidence type="ECO:0000313" key="20">
    <source>
        <dbReference type="EMBL" id="KAG5199538.1"/>
    </source>
</evidence>
<dbReference type="InterPro" id="IPR036084">
    <property type="entry name" value="Ser_inhib-like_sf"/>
</dbReference>
<dbReference type="Pfam" id="PF06119">
    <property type="entry name" value="NIDO"/>
    <property type="match status" value="1"/>
</dbReference>
<dbReference type="InterPro" id="IPR055355">
    <property type="entry name" value="ZP-C"/>
</dbReference>
<keyword evidence="11" id="KW-1015">Disulfide bond</keyword>
<feature type="domain" description="VWFD" evidence="19">
    <location>
        <begin position="1489"/>
        <end position="1669"/>
    </location>
</feature>
<comment type="subcellular location">
    <subcellularLocation>
        <location evidence="1">Cell membrane</location>
        <topology evidence="1">Lipid-anchor</topology>
        <topology evidence="1">GPI-anchor</topology>
        <orientation evidence="1">Extracellular side</orientation>
    </subcellularLocation>
    <subcellularLocation>
        <location evidence="2">Secreted</location>
        <location evidence="2">Extracellular space</location>
        <location evidence="2">Extracellular matrix</location>
    </subcellularLocation>
</comment>
<sequence length="2526" mass="281498">MQVLCEKYSPENFPYRRGPGMGVHVPATPQGSPMKDRLNLPSVLVLNSCGITCAGDEKEIAAFCAHVSELDLSDNKLEDWHEVSKIVSNVPQLEFLNLSSNPLNLSVLERTCAGSFSGVRKLVLNNSKASWETVHTILQELPDLEELFLCLNDYETVSCPSICCHSLKLLHITDNNLQDWTEIRKLGVMFPSLDTLVLANNHLNAIEEPDDSLARLFPNLRSISLHKSGLQSWEDIDKLNSFPKLEEVRLLGIPLLQPYTTEERRKLVIARLPSVSKLNGSVVTDGEREDSERFFIRYYVDVPQEEVPFRYHELITKYGKLEPLAEVDLRPQSSAKVEVHFNDQVEEMSIRLDQTVAELKKQLKTLVQLPTSSMLLYYFDHEAPFGPEEMKMNYSSLLRIWVSFIFALVWHQVQPRELMYPFWQNDTKTPKVDDGSSSEIKLAIPVFFFGVPYRTVYVNNNGVVSFNVLVSQFTPESFPLTDGRAFIAPFWADVHNGIRGEIYYRETMDPVILKRATKDIRKYFKDMATFSATWVFIVTWEEVTFYGGSSTTPVNTFQAVLVSDGSYTFTLFNYYEINWTTGTASGGDPLTGLGGVMAQAGFNGGNLTNFFSLPGSRTPDIVNIQETTNVNVPGRWAFKVDGKEIDPANGCTSRGQFLRRGEVFWDDLNCTIKCRCLDFNNEIYCQDASCSPYEVCEPKGRFFYCSPVETSTCVVFGEPHYHTFDGFLFHFQGSCAYLLARQCLQTSSLPFFSVEAKNEHRGGSAVSWVKELSVEVNGYKILIPKGSYGKVKVNDLVASLPVTLELGAVKIYQSGMSTAVETDFGLLVTFDGQHYASISIPGSYINSTCGLCGNYNKNPLDDFLRPDGRPAMSVLDLGESWRVYHAEWKCDSGCVDNCTRCDAATEALYFGPDYCGFLNRTDGPLWECGTVMDPTAFVHSCVYDLCSVRDNGTLLCQAIQAYALVCQGLGIPIGDWRIQTGCVSTVQCPSSSHYSVCTSSCPDTCSDLTASQNCVTPCTEGCECNEGFVLSTSQCVPLHKCGCDFDGHYYAMGEFFWATANCTVQCLCEEGGDVYCFNKTCRGGEVCAVEDGYQGCFPKRETVCLLSQSQVLHTFDGAAYAFPAEFSYTLLKTCPEQPEYLEIDINKKKPEAGPAWLRGVRILAADQEVKIGGIGASEVKVNGQEVELPFFHPSGKLEIYRNKNSTTVESKGVLSVQYSDVGLLYIRLSTAYFNCTGGLCGFFNANASDEFCLPTGKCTDNLAVFLESWTTFEEICNGECGDLLKACNNDSELLKFYRSRSRCGIINDPSNSSFLECHSVVNVTAYYRTCLFRLCQSGGNESELCDSVARYASACKNADVEVGPWRTHNFCPLECPENSHFEECMTCTETCETLALGPICVDTCSEGCQCDEGYALQGSQCVTRSECGCSFEGRQLATNETFWVDLDCQIFCYCNGTDNSVHCETIPCKDDEYCMEEGGLYYCQARTDASCVVSGYGHYLTFDGYPFDFQTSCPLILCTTGSRPNSDTFPKFVVTAKNEDRDPSLALWVKQVDVTVWGYSIVIHRAYKHTVLVNNERLYLPLKLGQGKINIFSFGFHVVVETDFGLKVVYDWKTFLSVTIPRSMQNSTYGLCGRYNGNPDDDLEMPMGLLASSVNEFGQSWVKRDTFCQIGCGDRCPSCAKVEAFSKVQQLCSLIPNQNAGFTKCHSKVNPTFFYKNCLFDSCIDGGAVQTACSWLQNYASTCQTQGIAVTGWRNYTSCSVACPPNSHYESCVSVCQPRCAAIRLKSDCNHYCVEGCQCDPGYVLNGKSCILPHSCGCYSDGKYYEPKQLFWNSDCTRRCRCFRRNLIQCDPRHCKSDEECALRNGVRGCFSTKTSYCLAAGGGVFRTFDGAFLRFPANCAFVLSTICQKLPDISFQLIINFDKWSAPNLTIISPVYFYINEEQILINDRNTVKVNGTQVNVPFITGLATKIYSSEGFLVIDTSPDIQIYYNGYNVIKISISERLQNKVCGLCGNFNGDLTDDYVTLRGKPVVSSVVLAQSWKTNGMQKSLTPSFTPSCNELQFSQYAAMCDNVHIQNMQGDGYCLKLTDMKGFFQPCYGLLDPLPFYESCYLDGCYNHKKFQLCGSLAAYGESCRSFGILSTEWIEKENCSGVVEDPCVGVDCPNRTCELENGGELCGCIEPPPYGNNSHDIIDAEVTCKAAQMEVSISKCKLFQLGFEREGVRVNDRQCTGIEGEDFISFQINNTKGNCGNIVQSNGTHIMYKNTIWIESANNTGNIITRDRTINVEFSCAYELDIKISLDSVVKPMLSVINLTVPTQEGSFTTKMALYKNASYKHPYRQGEVVLTTRDVLYVGVFVVGADSTHLILTLNKCYATPSRDSNDKLRYFIIEGGCQNIKDNTIGIEENGVSLTCRFHVTVFKFIGDYDEVHLHCAVSLCDSEKYSCKITCPQNSRTATDYTKEPKEQIISVGPIRRKRLDWCEDNGGCEQICTSRVDGPLCSCVTGTLQEDGKSCRGKAVYDSHKK</sequence>
<evidence type="ECO:0000256" key="4">
    <source>
        <dbReference type="ARBA" id="ARBA00022525"/>
    </source>
</evidence>
<dbReference type="PROSITE" id="PS51034">
    <property type="entry name" value="ZP_2"/>
    <property type="match status" value="1"/>
</dbReference>
<dbReference type="InterPro" id="IPR001007">
    <property type="entry name" value="VWF_dom"/>
</dbReference>
<dbReference type="Pfam" id="PF00094">
    <property type="entry name" value="VWD"/>
    <property type="match status" value="4"/>
</dbReference>
<dbReference type="PROSITE" id="PS00682">
    <property type="entry name" value="ZP_1"/>
    <property type="match status" value="1"/>
</dbReference>
<dbReference type="InterPro" id="IPR002919">
    <property type="entry name" value="TIL_dom"/>
</dbReference>
<dbReference type="FunFam" id="3.80.10.10:FF:000304">
    <property type="entry name" value="Tubulin-specific chaperone cofactor E-like"/>
    <property type="match status" value="1"/>
</dbReference>
<dbReference type="PANTHER" id="PTHR46160">
    <property type="entry name" value="ALPHA-TECTORIN-RELATED"/>
    <property type="match status" value="1"/>
</dbReference>
<organism evidence="20 21">
    <name type="scientific">Ovis aries</name>
    <name type="common">Sheep</name>
    <dbReference type="NCBI Taxonomy" id="9940"/>
    <lineage>
        <taxon>Eukaryota</taxon>
        <taxon>Metazoa</taxon>
        <taxon>Chordata</taxon>
        <taxon>Craniata</taxon>
        <taxon>Vertebrata</taxon>
        <taxon>Euteleostomi</taxon>
        <taxon>Mammalia</taxon>
        <taxon>Eutheria</taxon>
        <taxon>Laurasiatheria</taxon>
        <taxon>Artiodactyla</taxon>
        <taxon>Ruminantia</taxon>
        <taxon>Pecora</taxon>
        <taxon>Bovidae</taxon>
        <taxon>Caprinae</taxon>
        <taxon>Ovis</taxon>
    </lineage>
</organism>
<dbReference type="FunFam" id="2.10.25.10:FF:000451">
    <property type="entry name" value="alpha-tectorin isoform X1"/>
    <property type="match status" value="1"/>
</dbReference>
<dbReference type="Pfam" id="PF12714">
    <property type="entry name" value="TILa"/>
    <property type="match status" value="2"/>
</dbReference>
<dbReference type="GO" id="GO:0098552">
    <property type="term" value="C:side of membrane"/>
    <property type="evidence" value="ECO:0007669"/>
    <property type="project" value="UniProtKB-KW"/>
</dbReference>
<dbReference type="SMART" id="SM00539">
    <property type="entry name" value="NIDO"/>
    <property type="match status" value="1"/>
</dbReference>
<dbReference type="Proteomes" id="UP000664991">
    <property type="component" value="Chromosome 15"/>
</dbReference>
<feature type="domain" description="VWFD" evidence="19">
    <location>
        <begin position="1102"/>
        <end position="1277"/>
    </location>
</feature>
<keyword evidence="6" id="KW-0336">GPI-anchor</keyword>
<dbReference type="InterPro" id="IPR052749">
    <property type="entry name" value="Alpha-tectorin"/>
</dbReference>
<dbReference type="Gene3D" id="3.80.10.10">
    <property type="entry name" value="Ribonuclease Inhibitor"/>
    <property type="match status" value="2"/>
</dbReference>
<protein>
    <recommendedName>
        <fullName evidence="16">Alpha-tectorin</fullName>
    </recommendedName>
</protein>
<dbReference type="FunFam" id="2.60.40.3210:FF:000002">
    <property type="entry name" value="Tectorin alpha"/>
    <property type="match status" value="1"/>
</dbReference>
<keyword evidence="5" id="KW-0272">Extracellular matrix</keyword>
<dbReference type="GO" id="GO:0005201">
    <property type="term" value="F:extracellular matrix structural constituent"/>
    <property type="evidence" value="ECO:0007669"/>
    <property type="project" value="TreeGrafter"/>
</dbReference>
<accession>A0A836CVX8</accession>
<dbReference type="InterPro" id="IPR001507">
    <property type="entry name" value="ZP_dom"/>
</dbReference>
<dbReference type="GO" id="GO:0007160">
    <property type="term" value="P:cell-matrix adhesion"/>
    <property type="evidence" value="ECO:0007669"/>
    <property type="project" value="InterPro"/>
</dbReference>
<dbReference type="GO" id="GO:0031012">
    <property type="term" value="C:extracellular matrix"/>
    <property type="evidence" value="ECO:0007669"/>
    <property type="project" value="TreeGrafter"/>
</dbReference>
<gene>
    <name evidence="20" type="ORF">JEQ12_006017</name>
</gene>
<evidence type="ECO:0000259" key="19">
    <source>
        <dbReference type="PROSITE" id="PS51233"/>
    </source>
</evidence>
<dbReference type="Gene3D" id="2.10.25.10">
    <property type="entry name" value="Laminin"/>
    <property type="match status" value="4"/>
</dbReference>
<keyword evidence="7" id="KW-0732">Signal</keyword>
<evidence type="ECO:0000256" key="12">
    <source>
        <dbReference type="ARBA" id="ARBA00023180"/>
    </source>
</evidence>
<dbReference type="SUPFAM" id="SSF52058">
    <property type="entry name" value="L domain-like"/>
    <property type="match status" value="1"/>
</dbReference>
<keyword evidence="3" id="KW-1003">Cell membrane</keyword>
<dbReference type="InterPro" id="IPR042235">
    <property type="entry name" value="ZP-C_dom"/>
</dbReference>
<dbReference type="InterPro" id="IPR025615">
    <property type="entry name" value="TILa_dom"/>
</dbReference>
<feature type="domain" description="NIDO" evidence="18">
    <location>
        <begin position="489"/>
        <end position="643"/>
    </location>
</feature>
<keyword evidence="9" id="KW-1009">Hearing</keyword>
<dbReference type="PROSITE" id="PS51220">
    <property type="entry name" value="NIDO"/>
    <property type="match status" value="1"/>
</dbReference>
<evidence type="ECO:0000256" key="2">
    <source>
        <dbReference type="ARBA" id="ARBA00004498"/>
    </source>
</evidence>
<dbReference type="EMBL" id="JAEMGP010000015">
    <property type="protein sequence ID" value="KAG5199538.1"/>
    <property type="molecule type" value="Genomic_DNA"/>
</dbReference>
<dbReference type="FunFam" id="2.10.25.10:FF:000055">
    <property type="entry name" value="alpha-tectorin isoform X1"/>
    <property type="match status" value="3"/>
</dbReference>
<dbReference type="InterPro" id="IPR001846">
    <property type="entry name" value="VWF_type-D"/>
</dbReference>
<comment type="caution">
    <text evidence="20">The sequence shown here is derived from an EMBL/GenBank/DDBJ whole genome shotgun (WGS) entry which is preliminary data.</text>
</comment>
<evidence type="ECO:0000256" key="15">
    <source>
        <dbReference type="ARBA" id="ARBA00064198"/>
    </source>
</evidence>
<dbReference type="SMART" id="SM00216">
    <property type="entry name" value="VWD"/>
    <property type="match status" value="4"/>
</dbReference>
<proteinExistence type="predicted"/>
<dbReference type="PANTHER" id="PTHR46160:SF3">
    <property type="entry name" value="ALPHA-TECTORIN"/>
    <property type="match status" value="1"/>
</dbReference>
<evidence type="ECO:0000256" key="6">
    <source>
        <dbReference type="ARBA" id="ARBA00022622"/>
    </source>
</evidence>
<keyword evidence="13" id="KW-0449">Lipoprotein</keyword>
<evidence type="ECO:0000256" key="10">
    <source>
        <dbReference type="ARBA" id="ARBA00023136"/>
    </source>
</evidence>
<comment type="function">
    <text evidence="14">One of the major non-collagenous components of the tectorial membrane. The tectorial membrane is an extracellular matrix of the inner ear that covers the neuroepithelium of the cochlea and contacts the stereocilia bundles of specialized sensory hair cells. Sound induces movement of these hair cells relative to the tectorial membrane, deflects the stereocilia and leads to fluctuations in hair-cell membrane potential, transducing sound into electrical signals.</text>
</comment>